<dbReference type="GO" id="GO:0003964">
    <property type="term" value="F:RNA-directed DNA polymerase activity"/>
    <property type="evidence" value="ECO:0007669"/>
    <property type="project" value="UniProtKB-KW"/>
</dbReference>
<dbReference type="Proteomes" id="UP000447434">
    <property type="component" value="Chromosome 25"/>
</dbReference>
<keyword evidence="3" id="KW-1185">Reference proteome</keyword>
<sequence length="313" mass="35433">MGYKQSSHDHSLFTKASSNSFTALLIYVDNLILAGNNISQINLVKHQLHHMFKIKDLGPLKYFLGLEICRSSKGIILSQRKYALDILANTGFLASKPTATPIAEGTTLSLDASGAYSDPTSYRRLVGRLLYFTNSRPDLSFGVQQLSQFMSNPTNAHHQALTRILRYIKSSPGQGLFYPSTLSLQLKAFSDSDWATCIDSRHFVSGFCIFLCHFLVSWRTKKQTTVVRSSCEAEYIALAATTCEIQWLSFLLESFPVSFIKPTLLYYDNDSAHYIEANSMFHERTKHIEIDCHIVRERLQTNLFHLLPILTSE</sequence>
<evidence type="ECO:0000259" key="1">
    <source>
        <dbReference type="Pfam" id="PF07727"/>
    </source>
</evidence>
<dbReference type="OrthoDB" id="414945at2759"/>
<keyword evidence="2" id="KW-0548">Nucleotidyltransferase</keyword>
<accession>A0A6A4NCX9</accession>
<dbReference type="PANTHER" id="PTHR11439:SF498">
    <property type="entry name" value="DNAK FAMILY PROTEIN"/>
    <property type="match status" value="1"/>
</dbReference>
<organism evidence="2 3">
    <name type="scientific">Lupinus albus</name>
    <name type="common">White lupine</name>
    <name type="synonym">Lupinus termis</name>
    <dbReference type="NCBI Taxonomy" id="3870"/>
    <lineage>
        <taxon>Eukaryota</taxon>
        <taxon>Viridiplantae</taxon>
        <taxon>Streptophyta</taxon>
        <taxon>Embryophyta</taxon>
        <taxon>Tracheophyta</taxon>
        <taxon>Spermatophyta</taxon>
        <taxon>Magnoliopsida</taxon>
        <taxon>eudicotyledons</taxon>
        <taxon>Gunneridae</taxon>
        <taxon>Pentapetalae</taxon>
        <taxon>rosids</taxon>
        <taxon>fabids</taxon>
        <taxon>Fabales</taxon>
        <taxon>Fabaceae</taxon>
        <taxon>Papilionoideae</taxon>
        <taxon>50 kb inversion clade</taxon>
        <taxon>genistoids sensu lato</taxon>
        <taxon>core genistoids</taxon>
        <taxon>Genisteae</taxon>
        <taxon>Lupinus</taxon>
    </lineage>
</organism>
<keyword evidence="2" id="KW-0695">RNA-directed DNA polymerase</keyword>
<evidence type="ECO:0000313" key="3">
    <source>
        <dbReference type="Proteomes" id="UP000447434"/>
    </source>
</evidence>
<comment type="caution">
    <text evidence="2">The sequence shown here is derived from an EMBL/GenBank/DDBJ whole genome shotgun (WGS) entry which is preliminary data.</text>
</comment>
<dbReference type="PANTHER" id="PTHR11439">
    <property type="entry name" value="GAG-POL-RELATED RETROTRANSPOSON"/>
    <property type="match status" value="1"/>
</dbReference>
<dbReference type="SUPFAM" id="SSF56672">
    <property type="entry name" value="DNA/RNA polymerases"/>
    <property type="match status" value="1"/>
</dbReference>
<dbReference type="InterPro" id="IPR013103">
    <property type="entry name" value="RVT_2"/>
</dbReference>
<reference evidence="3" key="1">
    <citation type="journal article" date="2020" name="Nat. Commun.">
        <title>Genome sequence of the cluster root forming white lupin.</title>
        <authorList>
            <person name="Hufnagel B."/>
            <person name="Marques A."/>
            <person name="Soriano A."/>
            <person name="Marques L."/>
            <person name="Divol F."/>
            <person name="Doumas P."/>
            <person name="Sallet E."/>
            <person name="Mancinotti D."/>
            <person name="Carrere S."/>
            <person name="Marande W."/>
            <person name="Arribat S."/>
            <person name="Keller J."/>
            <person name="Huneau C."/>
            <person name="Blein T."/>
            <person name="Aime D."/>
            <person name="Laguerre M."/>
            <person name="Taylor J."/>
            <person name="Schubert V."/>
            <person name="Nelson M."/>
            <person name="Geu-Flores F."/>
            <person name="Crespi M."/>
            <person name="Gallardo-Guerrero K."/>
            <person name="Delaux P.-M."/>
            <person name="Salse J."/>
            <person name="Berges H."/>
            <person name="Guyot R."/>
            <person name="Gouzy J."/>
            <person name="Peret B."/>
        </authorList>
    </citation>
    <scope>NUCLEOTIDE SEQUENCE [LARGE SCALE GENOMIC DNA]</scope>
    <source>
        <strain evidence="3">cv. Amiga</strain>
    </source>
</reference>
<dbReference type="AlphaFoldDB" id="A0A6A4NCX9"/>
<dbReference type="Pfam" id="PF07727">
    <property type="entry name" value="RVT_2"/>
    <property type="match status" value="1"/>
</dbReference>
<dbReference type="EMBL" id="WOCE01000025">
    <property type="protein sequence ID" value="KAE9584498.1"/>
    <property type="molecule type" value="Genomic_DNA"/>
</dbReference>
<name>A0A6A4NCX9_LUPAL</name>
<dbReference type="InterPro" id="IPR043502">
    <property type="entry name" value="DNA/RNA_pol_sf"/>
</dbReference>
<dbReference type="CDD" id="cd09272">
    <property type="entry name" value="RNase_HI_RT_Ty1"/>
    <property type="match status" value="1"/>
</dbReference>
<gene>
    <name evidence="2" type="ORF">Lalb_Chr25g0278761</name>
</gene>
<keyword evidence="2" id="KW-0808">Transferase</keyword>
<evidence type="ECO:0000313" key="2">
    <source>
        <dbReference type="EMBL" id="KAE9584498.1"/>
    </source>
</evidence>
<proteinExistence type="predicted"/>
<feature type="domain" description="Reverse transcriptase Ty1/copia-type" evidence="1">
    <location>
        <begin position="2"/>
        <end position="103"/>
    </location>
</feature>
<protein>
    <submittedName>
        <fullName evidence="2">Putative RNA-directed DNA polymerase</fullName>
    </submittedName>
</protein>